<evidence type="ECO:0000259" key="1">
    <source>
        <dbReference type="PROSITE" id="PS51725"/>
    </source>
</evidence>
<feature type="domain" description="ABM" evidence="1">
    <location>
        <begin position="3"/>
        <end position="92"/>
    </location>
</feature>
<dbReference type="RefSeq" id="WP_017982163.1">
    <property type="nucleotide sequence ID" value="NZ_AQUL01000001.1"/>
</dbReference>
<reference evidence="2 3" key="1">
    <citation type="submission" date="2014-07" db="EMBL/GenBank/DDBJ databases">
        <title>Whole Genome Sequence of the Amycolatopsis methanolica 239.</title>
        <authorList>
            <person name="Tang B."/>
        </authorList>
    </citation>
    <scope>NUCLEOTIDE SEQUENCE [LARGE SCALE GENOMIC DNA]</scope>
    <source>
        <strain evidence="2 3">239</strain>
    </source>
</reference>
<dbReference type="KEGG" id="amq:AMETH_3241"/>
<keyword evidence="2" id="KW-0560">Oxidoreductase</keyword>
<sequence>MAYVVLATWIAKPGEADAIRKILETVTPGNRAEEKVLAFQAHVSKDDPNTFVLYEKYADASGYADHRGTEAFKTHVLGDAIPRLADRTVREFETIE</sequence>
<dbReference type="Proteomes" id="UP000062973">
    <property type="component" value="Chromosome"/>
</dbReference>
<gene>
    <name evidence="2" type="ORF">AMETH_3241</name>
</gene>
<evidence type="ECO:0000313" key="3">
    <source>
        <dbReference type="Proteomes" id="UP000062973"/>
    </source>
</evidence>
<dbReference type="PROSITE" id="PS51725">
    <property type="entry name" value="ABM"/>
    <property type="match status" value="1"/>
</dbReference>
<protein>
    <submittedName>
        <fullName evidence="2">Antibiotic biosynthesis monooxygenase</fullName>
    </submittedName>
</protein>
<dbReference type="PATRIC" id="fig|1068978.7.peg.3460"/>
<dbReference type="STRING" id="1068978.AMETH_3241"/>
<dbReference type="HOGENOM" id="CLU_131496_3_3_11"/>
<accession>A0A076MR24</accession>
<dbReference type="InterPro" id="IPR007138">
    <property type="entry name" value="ABM_dom"/>
</dbReference>
<dbReference type="PANTHER" id="PTHR33336:SF15">
    <property type="entry name" value="ABM DOMAIN-CONTAINING PROTEIN"/>
    <property type="match status" value="1"/>
</dbReference>
<dbReference type="eggNOG" id="COG1359">
    <property type="taxonomic scope" value="Bacteria"/>
</dbReference>
<keyword evidence="3" id="KW-1185">Reference proteome</keyword>
<keyword evidence="2" id="KW-0503">Monooxygenase</keyword>
<organism evidence="2 3">
    <name type="scientific">Amycolatopsis methanolica 239</name>
    <dbReference type="NCBI Taxonomy" id="1068978"/>
    <lineage>
        <taxon>Bacteria</taxon>
        <taxon>Bacillati</taxon>
        <taxon>Actinomycetota</taxon>
        <taxon>Actinomycetes</taxon>
        <taxon>Pseudonocardiales</taxon>
        <taxon>Pseudonocardiaceae</taxon>
        <taxon>Amycolatopsis</taxon>
        <taxon>Amycolatopsis methanolica group</taxon>
    </lineage>
</organism>
<dbReference type="Gene3D" id="3.30.70.100">
    <property type="match status" value="1"/>
</dbReference>
<dbReference type="PANTHER" id="PTHR33336">
    <property type="entry name" value="QUINOL MONOOXYGENASE YGIN-RELATED"/>
    <property type="match status" value="1"/>
</dbReference>
<dbReference type="OrthoDB" id="3695636at2"/>
<dbReference type="InterPro" id="IPR050744">
    <property type="entry name" value="AI-2_Isomerase_LsrG"/>
</dbReference>
<dbReference type="SUPFAM" id="SSF54909">
    <property type="entry name" value="Dimeric alpha+beta barrel"/>
    <property type="match status" value="1"/>
</dbReference>
<dbReference type="AlphaFoldDB" id="A0A076MR24"/>
<name>A0A076MR24_AMYME</name>
<dbReference type="GO" id="GO:0004497">
    <property type="term" value="F:monooxygenase activity"/>
    <property type="evidence" value="ECO:0007669"/>
    <property type="project" value="UniProtKB-KW"/>
</dbReference>
<evidence type="ECO:0000313" key="2">
    <source>
        <dbReference type="EMBL" id="AIJ23333.1"/>
    </source>
</evidence>
<dbReference type="Pfam" id="PF03992">
    <property type="entry name" value="ABM"/>
    <property type="match status" value="1"/>
</dbReference>
<dbReference type="EMBL" id="CP009110">
    <property type="protein sequence ID" value="AIJ23333.1"/>
    <property type="molecule type" value="Genomic_DNA"/>
</dbReference>
<proteinExistence type="predicted"/>
<dbReference type="InterPro" id="IPR011008">
    <property type="entry name" value="Dimeric_a/b-barrel"/>
</dbReference>